<sequence length="79" mass="9009">MRATIDRIEAGRLLPPDDLKRLGLSPRRLLRVVLETVDDEDDISITEMNAKGGAFNHLADEPDLYSDTDLIERNEDFVR</sequence>
<accession>A0A560CSI9</accession>
<dbReference type="EMBL" id="VITH01000001">
    <property type="protein sequence ID" value="TWA87820.1"/>
    <property type="molecule type" value="Genomic_DNA"/>
</dbReference>
<evidence type="ECO:0000313" key="2">
    <source>
        <dbReference type="Proteomes" id="UP000318529"/>
    </source>
</evidence>
<name>A0A560CSI9_AZOBR</name>
<organism evidence="1 2">
    <name type="scientific">Azospirillum brasilense</name>
    <dbReference type="NCBI Taxonomy" id="192"/>
    <lineage>
        <taxon>Bacteria</taxon>
        <taxon>Pseudomonadati</taxon>
        <taxon>Pseudomonadota</taxon>
        <taxon>Alphaproteobacteria</taxon>
        <taxon>Rhodospirillales</taxon>
        <taxon>Azospirillaceae</taxon>
        <taxon>Azospirillum</taxon>
    </lineage>
</organism>
<comment type="caution">
    <text evidence="1">The sequence shown here is derived from an EMBL/GenBank/DDBJ whole genome shotgun (WGS) entry which is preliminary data.</text>
</comment>
<dbReference type="RefSeq" id="WP_145681064.1">
    <property type="nucleotide sequence ID" value="NZ_VITH01000001.1"/>
</dbReference>
<reference evidence="1 2" key="1">
    <citation type="submission" date="2019-06" db="EMBL/GenBank/DDBJ databases">
        <title>Genomic Encyclopedia of Type Strains, Phase IV (KMG-V): Genome sequencing to study the core and pangenomes of soil and plant-associated prokaryotes.</title>
        <authorList>
            <person name="Whitman W."/>
        </authorList>
    </citation>
    <scope>NUCLEOTIDE SEQUENCE [LARGE SCALE GENOMIC DNA]</scope>
    <source>
        <strain evidence="1 2">BR 11650</strain>
    </source>
</reference>
<proteinExistence type="predicted"/>
<gene>
    <name evidence="1" type="ORF">FBZ83_101686</name>
</gene>
<dbReference type="Proteomes" id="UP000318529">
    <property type="component" value="Unassembled WGS sequence"/>
</dbReference>
<protein>
    <submittedName>
        <fullName evidence="1">Uncharacterized protein</fullName>
    </submittedName>
</protein>
<dbReference type="AlphaFoldDB" id="A0A560CSI9"/>
<evidence type="ECO:0000313" key="1">
    <source>
        <dbReference type="EMBL" id="TWA87820.1"/>
    </source>
</evidence>